<organism evidence="10 11">
    <name type="scientific">Pristionchus fissidentatus</name>
    <dbReference type="NCBI Taxonomy" id="1538716"/>
    <lineage>
        <taxon>Eukaryota</taxon>
        <taxon>Metazoa</taxon>
        <taxon>Ecdysozoa</taxon>
        <taxon>Nematoda</taxon>
        <taxon>Chromadorea</taxon>
        <taxon>Rhabditida</taxon>
        <taxon>Rhabditina</taxon>
        <taxon>Diplogasteromorpha</taxon>
        <taxon>Diplogasteroidea</taxon>
        <taxon>Neodiplogasteridae</taxon>
        <taxon>Pristionchus</taxon>
    </lineage>
</organism>
<evidence type="ECO:0000256" key="6">
    <source>
        <dbReference type="ARBA" id="ARBA00046574"/>
    </source>
</evidence>
<evidence type="ECO:0000256" key="2">
    <source>
        <dbReference type="ARBA" id="ARBA00022448"/>
    </source>
</evidence>
<evidence type="ECO:0000259" key="9">
    <source>
        <dbReference type="Pfam" id="PF11698"/>
    </source>
</evidence>
<comment type="function">
    <text evidence="5">Subunit of the V1 complex of vacuolar(H+)-ATPase (V-ATPase), a multisubunit enzyme composed of a peripheral complex (V1) that hydrolyzes ATP and a membrane integral complex (V0) that translocates protons. V-ATPase is responsible for acidifying and maintaining the pH of intracellular compartments and in some cell types, is targeted to the plasma membrane, where it is responsible for acidifying the extracellular environment. Subunit H is essential for V-ATPase activity, but not for the assembly of the complex.</text>
</comment>
<reference evidence="10" key="1">
    <citation type="submission" date="2023-10" db="EMBL/GenBank/DDBJ databases">
        <title>Genome assembly of Pristionchus species.</title>
        <authorList>
            <person name="Yoshida K."/>
            <person name="Sommer R.J."/>
        </authorList>
    </citation>
    <scope>NUCLEOTIDE SEQUENCE</scope>
    <source>
        <strain evidence="10">RS5133</strain>
    </source>
</reference>
<dbReference type="Gene3D" id="1.25.10.10">
    <property type="entry name" value="Leucine-rich Repeat Variant"/>
    <property type="match status" value="1"/>
</dbReference>
<sequence>FSVIATMASDLAGGHSIPEGDMIDATSKLQLEAAEVRTQKPNWPSYLRSQMIPQEDFNFLTAYEGARSKDERDRVLRENDENGQAVKTIVNLLNNVAKDQNVRYVLTLFDDMLSEDKTRVDLVHKAAHRQKRTAWGWFLGLLQRQDSFIVNQMSSVIAKLACYGSTPMDGQDLNYYFSFLKDQLRTSSGNEYLITTARCLQMMLRTDNYRSAFVALDGVSSIVHALSGKANFQLQYQLVFAIWCLTFNADIARKLATMGVIQTLGDILSESSKEKVVRIILATFRNILEKVDDREIVREAALQMVQCKTLKTLELLDSKKYDDPDVEEDADYLREKLHVSVQDLSSFDEYCSEVRSGRLQWSPVHKSEKFWRENAPRFTEKNHELIKILIRLLETNQDALILCVAAHDVGEYVRHYPRGKNIVEQHQGKQAVMKLLTADDPNVRYHALLAVQKLMVHNWEYLGKQLDADHAEPVAVK</sequence>
<name>A0AAV5WRZ4_9BILA</name>
<evidence type="ECO:0000256" key="1">
    <source>
        <dbReference type="ARBA" id="ARBA00008613"/>
    </source>
</evidence>
<evidence type="ECO:0000256" key="8">
    <source>
        <dbReference type="ARBA" id="ARBA00075194"/>
    </source>
</evidence>
<dbReference type="CDD" id="cd00256">
    <property type="entry name" value="VATPase_H"/>
    <property type="match status" value="1"/>
</dbReference>
<dbReference type="InterPro" id="IPR004908">
    <property type="entry name" value="ATPase_V1-cplx_hsu"/>
</dbReference>
<keyword evidence="2" id="KW-0813">Transport</keyword>
<comment type="caution">
    <text evidence="10">The sequence shown here is derived from an EMBL/GenBank/DDBJ whole genome shotgun (WGS) entry which is preliminary data.</text>
</comment>
<dbReference type="InterPro" id="IPR011989">
    <property type="entry name" value="ARM-like"/>
</dbReference>
<gene>
    <name evidence="10" type="ORF">PFISCL1PPCAC_24776</name>
</gene>
<feature type="domain" description="ATPase V1 complex subunit H C-terminal" evidence="9">
    <location>
        <begin position="344"/>
        <end position="459"/>
    </location>
</feature>
<dbReference type="Pfam" id="PF11698">
    <property type="entry name" value="V-ATPase_H_C"/>
    <property type="match status" value="1"/>
</dbReference>
<evidence type="ECO:0000256" key="7">
    <source>
        <dbReference type="ARBA" id="ARBA00069910"/>
    </source>
</evidence>
<dbReference type="InterPro" id="IPR038497">
    <property type="entry name" value="ATPase_V1-cplx_hsu_C_sf"/>
</dbReference>
<dbReference type="PANTHER" id="PTHR10698:SF0">
    <property type="entry name" value="V-TYPE PROTON ATPASE SUBUNIT H"/>
    <property type="match status" value="1"/>
</dbReference>
<comment type="subunit">
    <text evidence="6">V-ATPase is a heteromultimeric enzyme made up of two complexes: the ATP-hydrolytic V1 complex and the proton translocation V0 complex. The V1 complex consists of three catalytic AB heterodimers that form a heterohexamer, three peripheral stalks each consisting of EG heterodimers, one central rotor including subunits D and F, and the regulatory subunits C and H. The proton translocation complex V0 consists of the proton transport subunit a, a ring of proteolipid subunits c9c'', rotary subunit d, subunits e and f, and the accessory subunits vah-19/Ac45 and vah-20/PRR.</text>
</comment>
<keyword evidence="3" id="KW-0375">Hydrogen ion transport</keyword>
<dbReference type="FunFam" id="1.25.10.10:FF:000067">
    <property type="entry name" value="V-type proton ATPase subunit H"/>
    <property type="match status" value="1"/>
</dbReference>
<evidence type="ECO:0000313" key="10">
    <source>
        <dbReference type="EMBL" id="GMT33479.1"/>
    </source>
</evidence>
<evidence type="ECO:0000256" key="3">
    <source>
        <dbReference type="ARBA" id="ARBA00022781"/>
    </source>
</evidence>
<dbReference type="Gene3D" id="1.25.40.150">
    <property type="entry name" value="V-type ATPase, subunit H, C-terminal domain"/>
    <property type="match status" value="1"/>
</dbReference>
<protein>
    <recommendedName>
        <fullName evidence="7">Probable V-type proton ATPase subunit H 2</fullName>
    </recommendedName>
    <alternativeName>
        <fullName evidence="8">Vacuolar proton pump subunit H 2</fullName>
    </alternativeName>
</protein>
<evidence type="ECO:0000313" key="11">
    <source>
        <dbReference type="Proteomes" id="UP001432322"/>
    </source>
</evidence>
<dbReference type="AlphaFoldDB" id="A0AAV5WRZ4"/>
<dbReference type="PANTHER" id="PTHR10698">
    <property type="entry name" value="V-TYPE PROTON ATPASE SUBUNIT H"/>
    <property type="match status" value="1"/>
</dbReference>
<dbReference type="SUPFAM" id="SSF48371">
    <property type="entry name" value="ARM repeat"/>
    <property type="match status" value="1"/>
</dbReference>
<keyword evidence="4" id="KW-0406">Ion transport</keyword>
<dbReference type="GO" id="GO:0046961">
    <property type="term" value="F:proton-transporting ATPase activity, rotational mechanism"/>
    <property type="evidence" value="ECO:0007669"/>
    <property type="project" value="InterPro"/>
</dbReference>
<evidence type="ECO:0000256" key="5">
    <source>
        <dbReference type="ARBA" id="ARBA00046225"/>
    </source>
</evidence>
<dbReference type="GO" id="GO:0000221">
    <property type="term" value="C:vacuolar proton-transporting V-type ATPase, V1 domain"/>
    <property type="evidence" value="ECO:0007669"/>
    <property type="project" value="InterPro"/>
</dbReference>
<dbReference type="PIRSF" id="PIRSF032184">
    <property type="entry name" value="ATPase_V1_H"/>
    <property type="match status" value="1"/>
</dbReference>
<comment type="similarity">
    <text evidence="1">Belongs to the V-ATPase H subunit family.</text>
</comment>
<dbReference type="GO" id="GO:0005765">
    <property type="term" value="C:lysosomal membrane"/>
    <property type="evidence" value="ECO:0007669"/>
    <property type="project" value="TreeGrafter"/>
</dbReference>
<dbReference type="FunFam" id="1.25.40.150:FF:000001">
    <property type="entry name" value="V-type proton ATPase subunit H"/>
    <property type="match status" value="1"/>
</dbReference>
<dbReference type="InterPro" id="IPR016024">
    <property type="entry name" value="ARM-type_fold"/>
</dbReference>
<dbReference type="Pfam" id="PF03224">
    <property type="entry name" value="V-ATPase_H_N"/>
    <property type="match status" value="1"/>
</dbReference>
<proteinExistence type="inferred from homology"/>
<dbReference type="Proteomes" id="UP001432322">
    <property type="component" value="Unassembled WGS sequence"/>
</dbReference>
<evidence type="ECO:0000256" key="4">
    <source>
        <dbReference type="ARBA" id="ARBA00023065"/>
    </source>
</evidence>
<dbReference type="InterPro" id="IPR011987">
    <property type="entry name" value="ATPase_V1-cplx_hsu_C"/>
</dbReference>
<dbReference type="EMBL" id="BTSY01000006">
    <property type="protein sequence ID" value="GMT33479.1"/>
    <property type="molecule type" value="Genomic_DNA"/>
</dbReference>
<feature type="non-terminal residue" evidence="10">
    <location>
        <position position="1"/>
    </location>
</feature>
<keyword evidence="11" id="KW-1185">Reference proteome</keyword>
<accession>A0AAV5WRZ4</accession>